<organism evidence="3 4">
    <name type="scientific">Heterodera schachtii</name>
    <name type="common">Sugarbeet cyst nematode worm</name>
    <name type="synonym">Tylenchus schachtii</name>
    <dbReference type="NCBI Taxonomy" id="97005"/>
    <lineage>
        <taxon>Eukaryota</taxon>
        <taxon>Metazoa</taxon>
        <taxon>Ecdysozoa</taxon>
        <taxon>Nematoda</taxon>
        <taxon>Chromadorea</taxon>
        <taxon>Rhabditida</taxon>
        <taxon>Tylenchina</taxon>
        <taxon>Tylenchomorpha</taxon>
        <taxon>Tylenchoidea</taxon>
        <taxon>Heteroderidae</taxon>
        <taxon>Heteroderinae</taxon>
        <taxon>Heterodera</taxon>
    </lineage>
</organism>
<dbReference type="InterPro" id="IPR000626">
    <property type="entry name" value="Ubiquitin-like_dom"/>
</dbReference>
<feature type="domain" description="Ubiquitin-like" evidence="2">
    <location>
        <begin position="27"/>
        <end position="111"/>
    </location>
</feature>
<dbReference type="SUPFAM" id="SSF54236">
    <property type="entry name" value="Ubiquitin-like"/>
    <property type="match status" value="2"/>
</dbReference>
<keyword evidence="4" id="KW-1185">Reference proteome</keyword>
<reference evidence="3 4" key="1">
    <citation type="submission" date="2024-10" db="EMBL/GenBank/DDBJ databases">
        <authorList>
            <person name="Kim D."/>
        </authorList>
    </citation>
    <scope>NUCLEOTIDE SEQUENCE [LARGE SCALE GENOMIC DNA]</scope>
    <source>
        <strain evidence="3">Taebaek</strain>
    </source>
</reference>
<evidence type="ECO:0000256" key="1">
    <source>
        <dbReference type="SAM" id="SignalP"/>
    </source>
</evidence>
<dbReference type="InterPro" id="IPR029071">
    <property type="entry name" value="Ubiquitin-like_domsf"/>
</dbReference>
<keyword evidence="1" id="KW-0732">Signal</keyword>
<evidence type="ECO:0000313" key="4">
    <source>
        <dbReference type="Proteomes" id="UP001620645"/>
    </source>
</evidence>
<name>A0ABD2HYU7_HETSC</name>
<dbReference type="AlphaFoldDB" id="A0ABD2HYU7"/>
<evidence type="ECO:0000259" key="2">
    <source>
        <dbReference type="PROSITE" id="PS50053"/>
    </source>
</evidence>
<sequence length="261" mass="30528">MNHFGFGISAGLTVFMLLMIRSSIADYEIKIMMFDYPKYNDQTIFTVMVKGDDTVANLKNKINEVIKVELEPERLMLRSDMRPYDAPFEDTKTMNNYGIVKDSLLYLTLDEFEMFVHYNEQNYPIWVSEKDTVKFLKIKTIRELNLDSTLEEVMALEKAQLFDRDIVYDTLDAFKIWMKIQTMREIGILRDQQKLAAADGVVLEEDEKTMNYYKIKEHSTVLLTRAAAEMEQQHDEMPSSSRKKEKNLGSKIMGFLHRHSG</sequence>
<dbReference type="Gene3D" id="3.10.20.90">
    <property type="entry name" value="Phosphatidylinositol 3-kinase Catalytic Subunit, Chain A, domain 1"/>
    <property type="match status" value="2"/>
</dbReference>
<comment type="caution">
    <text evidence="3">The sequence shown here is derived from an EMBL/GenBank/DDBJ whole genome shotgun (WGS) entry which is preliminary data.</text>
</comment>
<gene>
    <name evidence="3" type="ORF">niasHS_016859</name>
</gene>
<evidence type="ECO:0000313" key="3">
    <source>
        <dbReference type="EMBL" id="KAL3070150.1"/>
    </source>
</evidence>
<dbReference type="Proteomes" id="UP001620645">
    <property type="component" value="Unassembled WGS sequence"/>
</dbReference>
<dbReference type="PROSITE" id="PS50053">
    <property type="entry name" value="UBIQUITIN_2"/>
    <property type="match status" value="2"/>
</dbReference>
<dbReference type="EMBL" id="JBICCN010000417">
    <property type="protein sequence ID" value="KAL3070150.1"/>
    <property type="molecule type" value="Genomic_DNA"/>
</dbReference>
<dbReference type="InterPro" id="IPR050158">
    <property type="entry name" value="Ubiquitin_ubiquitin-like"/>
</dbReference>
<dbReference type="CDD" id="cd17039">
    <property type="entry name" value="Ubl_ubiquitin_like"/>
    <property type="match status" value="1"/>
</dbReference>
<feature type="signal peptide" evidence="1">
    <location>
        <begin position="1"/>
        <end position="25"/>
    </location>
</feature>
<feature type="domain" description="Ubiquitin-like" evidence="2">
    <location>
        <begin position="169"/>
        <end position="223"/>
    </location>
</feature>
<feature type="chain" id="PRO_5044813475" description="Ubiquitin-like domain-containing protein" evidence="1">
    <location>
        <begin position="26"/>
        <end position="261"/>
    </location>
</feature>
<proteinExistence type="predicted"/>
<dbReference type="PANTHER" id="PTHR10666">
    <property type="entry name" value="UBIQUITIN"/>
    <property type="match status" value="1"/>
</dbReference>
<accession>A0ABD2HYU7</accession>
<dbReference type="Pfam" id="PF00240">
    <property type="entry name" value="ubiquitin"/>
    <property type="match status" value="1"/>
</dbReference>
<protein>
    <recommendedName>
        <fullName evidence="2">Ubiquitin-like domain-containing protein</fullName>
    </recommendedName>
</protein>